<dbReference type="NCBIfam" id="NF004846">
    <property type="entry name" value="PRK06197.1"/>
    <property type="match status" value="1"/>
</dbReference>
<dbReference type="InterPro" id="IPR036291">
    <property type="entry name" value="NAD(P)-bd_dom_sf"/>
</dbReference>
<evidence type="ECO:0000256" key="2">
    <source>
        <dbReference type="RuleBase" id="RU000363"/>
    </source>
</evidence>
<dbReference type="PRINTS" id="PR00081">
    <property type="entry name" value="GDHRDH"/>
</dbReference>
<dbReference type="InterPro" id="IPR002347">
    <property type="entry name" value="SDR_fam"/>
</dbReference>
<dbReference type="FunFam" id="3.40.50.720:FF:000399">
    <property type="entry name" value="Probable oxidoreductase"/>
    <property type="match status" value="1"/>
</dbReference>
<keyword evidence="4" id="KW-1185">Reference proteome</keyword>
<dbReference type="GO" id="GO:0016491">
    <property type="term" value="F:oxidoreductase activity"/>
    <property type="evidence" value="ECO:0007669"/>
    <property type="project" value="UniProtKB-KW"/>
</dbReference>
<dbReference type="PRINTS" id="PR00080">
    <property type="entry name" value="SDRFAMILY"/>
</dbReference>
<accession>A0A1X1UJA7</accession>
<protein>
    <submittedName>
        <fullName evidence="3">Short-chain dehydrogenase</fullName>
    </submittedName>
</protein>
<proteinExistence type="inferred from homology"/>
<dbReference type="Proteomes" id="UP000194000">
    <property type="component" value="Unassembled WGS sequence"/>
</dbReference>
<name>A0A1X1UJA7_9MYCO</name>
<dbReference type="PANTHER" id="PTHR43157:SF31">
    <property type="entry name" value="PHOSPHATIDYLINOSITOL-GLYCAN BIOSYNTHESIS CLASS F PROTEIN"/>
    <property type="match status" value="1"/>
</dbReference>
<dbReference type="RefSeq" id="WP_085199729.1">
    <property type="nucleotide sequence ID" value="NZ_JACKVI010000012.1"/>
</dbReference>
<sequence>MASDLDATVPDLSGKLAVVTGSNSGLGFGLARRLSAAGADVVMAIRNRAKGEAAIEQIRTTEPDAKLTIKPLDLSSLASVAALGEQLNADGRPIDILINNAGVMTPPERDTTADGFELQFGSNHLGHFALTAHVLPLLRAADRARVVSLSSLAARQSGKIHFDDLQFEKSYAPMQAYGQSKLAVLMFARELDKRSRAGGWGIVSTAAHPGLTKTNLQISGPSHGRTRPSLMERLYKTSWRLTPFLWQEIDEGILPALYAAASPEAQGGAFYGPRGIYETAGGGVKLAKVPARARDDADCRRLWEVSEQLTGVSYPKPG</sequence>
<keyword evidence="1" id="KW-0560">Oxidoreductase</keyword>
<dbReference type="SUPFAM" id="SSF51735">
    <property type="entry name" value="NAD(P)-binding Rossmann-fold domains"/>
    <property type="match status" value="1"/>
</dbReference>
<dbReference type="AlphaFoldDB" id="A0A1X1UJA7"/>
<reference evidence="3 4" key="1">
    <citation type="submission" date="2016-01" db="EMBL/GenBank/DDBJ databases">
        <title>The new phylogeny of the genus Mycobacterium.</title>
        <authorList>
            <person name="Tarcisio F."/>
            <person name="Conor M."/>
            <person name="Antonella G."/>
            <person name="Elisabetta G."/>
            <person name="Giulia F.S."/>
            <person name="Sara T."/>
            <person name="Anna F."/>
            <person name="Clotilde B."/>
            <person name="Roberto B."/>
            <person name="Veronica D.S."/>
            <person name="Fabio R."/>
            <person name="Monica P."/>
            <person name="Olivier J."/>
            <person name="Enrico T."/>
            <person name="Nicola S."/>
        </authorList>
    </citation>
    <scope>NUCLEOTIDE SEQUENCE [LARGE SCALE GENOMIC DNA]</scope>
    <source>
        <strain evidence="3 4">DSM 45731</strain>
    </source>
</reference>
<organism evidence="3 4">
    <name type="scientific">Mycobacterium fragae</name>
    <dbReference type="NCBI Taxonomy" id="1260918"/>
    <lineage>
        <taxon>Bacteria</taxon>
        <taxon>Bacillati</taxon>
        <taxon>Actinomycetota</taxon>
        <taxon>Actinomycetes</taxon>
        <taxon>Mycobacteriales</taxon>
        <taxon>Mycobacteriaceae</taxon>
        <taxon>Mycobacterium</taxon>
    </lineage>
</organism>
<comment type="caution">
    <text evidence="3">The sequence shown here is derived from an EMBL/GenBank/DDBJ whole genome shotgun (WGS) entry which is preliminary data.</text>
</comment>
<comment type="similarity">
    <text evidence="2">Belongs to the short-chain dehydrogenases/reductases (SDR) family.</text>
</comment>
<dbReference type="EMBL" id="LQOW01000031">
    <property type="protein sequence ID" value="ORV56920.1"/>
    <property type="molecule type" value="Genomic_DNA"/>
</dbReference>
<dbReference type="Pfam" id="PF00106">
    <property type="entry name" value="adh_short"/>
    <property type="match status" value="1"/>
</dbReference>
<evidence type="ECO:0000313" key="3">
    <source>
        <dbReference type="EMBL" id="ORV56920.1"/>
    </source>
</evidence>
<dbReference type="STRING" id="1260918.AWC06_01610"/>
<dbReference type="Gene3D" id="3.40.50.720">
    <property type="entry name" value="NAD(P)-binding Rossmann-like Domain"/>
    <property type="match status" value="1"/>
</dbReference>
<gene>
    <name evidence="3" type="ORF">AWC06_01610</name>
</gene>
<evidence type="ECO:0000256" key="1">
    <source>
        <dbReference type="ARBA" id="ARBA00023002"/>
    </source>
</evidence>
<dbReference type="NCBIfam" id="NF004513">
    <property type="entry name" value="PRK05854.1"/>
    <property type="match status" value="1"/>
</dbReference>
<dbReference type="OrthoDB" id="4449798at2"/>
<evidence type="ECO:0000313" key="4">
    <source>
        <dbReference type="Proteomes" id="UP000194000"/>
    </source>
</evidence>
<dbReference type="CDD" id="cd05327">
    <property type="entry name" value="retinol-DH_like_SDR_c_like"/>
    <property type="match status" value="1"/>
</dbReference>
<dbReference type="PANTHER" id="PTHR43157">
    <property type="entry name" value="PHOSPHATIDYLINOSITOL-GLYCAN BIOSYNTHESIS CLASS F PROTEIN-RELATED"/>
    <property type="match status" value="1"/>
</dbReference>